<keyword evidence="2" id="KW-0285">Flavoprotein</keyword>
<sequence length="426" mass="46534">MPNSQSSVEDRLRRLMPSLPVYTEGTHYQDCLELYNHALRKKPLVCARPRTEEEVSRLVQFCAEQKIPFAVRSGGHDFFGRSVIHNGILIDMRDMDTVSVVSDRASARVGGGVIAGHLQETLQSHGLFTPTGQAKSVGYVSWACGGGYGFYVGTYGFGVDQILGARVVLAGGSVIDTNEDSELLWALRGAGAGTFGIVVELRVKVYPVPKLYAGFLAFPLADAATVMGRIERLLDDDLPDEFSGDAIVQMMQAGRVLGNTVTETTPAAYGLGDSSSETFFRSRNVDRIHQKVGTILARHPPPYPLSAVIFHNNHGKGVRHQVADPVGAAFPNRYQHVILGLHGGTRPGGVDEQELATAARWVIQLEEAIDQNGLSLRGGFPAFWPPDQVDIERFFGQENALRLRQLKARLDPNNLFHRALPGLYAC</sequence>
<evidence type="ECO:0000256" key="1">
    <source>
        <dbReference type="ARBA" id="ARBA00005466"/>
    </source>
</evidence>
<evidence type="ECO:0000256" key="2">
    <source>
        <dbReference type="ARBA" id="ARBA00022630"/>
    </source>
</evidence>
<dbReference type="InterPro" id="IPR012951">
    <property type="entry name" value="BBE"/>
</dbReference>
<dbReference type="InterPro" id="IPR006094">
    <property type="entry name" value="Oxid_FAD_bind_N"/>
</dbReference>
<feature type="domain" description="FAD-binding PCMH-type" evidence="5">
    <location>
        <begin position="39"/>
        <end position="208"/>
    </location>
</feature>
<dbReference type="InterPro" id="IPR036318">
    <property type="entry name" value="FAD-bd_PCMH-like_sf"/>
</dbReference>
<dbReference type="InterPro" id="IPR050416">
    <property type="entry name" value="FAD-linked_Oxidoreductase"/>
</dbReference>
<dbReference type="Pfam" id="PF08031">
    <property type="entry name" value="BBE"/>
    <property type="match status" value="1"/>
</dbReference>
<evidence type="ECO:0000313" key="6">
    <source>
        <dbReference type="EMBL" id="RDH15903.1"/>
    </source>
</evidence>
<dbReference type="GO" id="GO:0071949">
    <property type="term" value="F:FAD binding"/>
    <property type="evidence" value="ECO:0007669"/>
    <property type="project" value="InterPro"/>
</dbReference>
<organism evidence="6 7">
    <name type="scientific">Aspergillus niger ATCC 13496</name>
    <dbReference type="NCBI Taxonomy" id="1353008"/>
    <lineage>
        <taxon>Eukaryota</taxon>
        <taxon>Fungi</taxon>
        <taxon>Dikarya</taxon>
        <taxon>Ascomycota</taxon>
        <taxon>Pezizomycotina</taxon>
        <taxon>Eurotiomycetes</taxon>
        <taxon>Eurotiomycetidae</taxon>
        <taxon>Eurotiales</taxon>
        <taxon>Aspergillaceae</taxon>
        <taxon>Aspergillus</taxon>
        <taxon>Aspergillus subgen. Circumdati</taxon>
    </lineage>
</organism>
<dbReference type="GO" id="GO:0016491">
    <property type="term" value="F:oxidoreductase activity"/>
    <property type="evidence" value="ECO:0007669"/>
    <property type="project" value="UniProtKB-KW"/>
</dbReference>
<dbReference type="Gene3D" id="3.30.465.10">
    <property type="match status" value="1"/>
</dbReference>
<protein>
    <submittedName>
        <fullName evidence="6">Oxidoreductase</fullName>
    </submittedName>
</protein>
<comment type="similarity">
    <text evidence="1">Belongs to the oxygen-dependent FAD-linked oxidoreductase family.</text>
</comment>
<gene>
    <name evidence="6" type="ORF">M747DRAFT_359674</name>
</gene>
<dbReference type="EMBL" id="KZ851944">
    <property type="protein sequence ID" value="RDH15903.1"/>
    <property type="molecule type" value="Genomic_DNA"/>
</dbReference>
<reference evidence="6 7" key="1">
    <citation type="submission" date="2018-07" db="EMBL/GenBank/DDBJ databases">
        <title>Section-level genome sequencing of Aspergillus section Nigri to investigate inter- and intra-species variation.</title>
        <authorList>
            <consortium name="DOE Joint Genome Institute"/>
            <person name="Vesth T.C."/>
            <person name="Nybo J.L."/>
            <person name="Theobald S."/>
            <person name="Frisvad J.C."/>
            <person name="Larsen T.O."/>
            <person name="Nielsen K.F."/>
            <person name="Hoof J.B."/>
            <person name="Brandl J."/>
            <person name="Salamov A."/>
            <person name="Riley R."/>
            <person name="Gladden J.M."/>
            <person name="Phatale P."/>
            <person name="Nielsen M.T."/>
            <person name="Lyhne E.K."/>
            <person name="Kogle M.E."/>
            <person name="Strasser K."/>
            <person name="McDonnell E."/>
            <person name="Barry K."/>
            <person name="Clum A."/>
            <person name="Chen C."/>
            <person name="Nolan M."/>
            <person name="Sandor L."/>
            <person name="Kuo A."/>
            <person name="Lipzen A."/>
            <person name="Hainaut M."/>
            <person name="Drula E."/>
            <person name="Tsang A."/>
            <person name="Magnuson J.K."/>
            <person name="Henrissat B."/>
            <person name="Wiebenga A."/>
            <person name="Simmons B.A."/>
            <person name="Makela M.R."/>
            <person name="De vries R.P."/>
            <person name="Grigoriev I.V."/>
            <person name="Mortensen U.H."/>
            <person name="Baker S.E."/>
            <person name="Andersen M.R."/>
        </authorList>
    </citation>
    <scope>NUCLEOTIDE SEQUENCE [LARGE SCALE GENOMIC DNA]</scope>
    <source>
        <strain evidence="6 7">ATCC 13496</strain>
    </source>
</reference>
<keyword evidence="3" id="KW-0274">FAD</keyword>
<proteinExistence type="inferred from homology"/>
<dbReference type="InterPro" id="IPR016166">
    <property type="entry name" value="FAD-bd_PCMH"/>
</dbReference>
<dbReference type="Pfam" id="PF01565">
    <property type="entry name" value="FAD_binding_4"/>
    <property type="match status" value="1"/>
</dbReference>
<keyword evidence="4" id="KW-0560">Oxidoreductase</keyword>
<dbReference type="PANTHER" id="PTHR42973">
    <property type="entry name" value="BINDING OXIDOREDUCTASE, PUTATIVE (AFU_ORTHOLOGUE AFUA_1G17690)-RELATED"/>
    <property type="match status" value="1"/>
</dbReference>
<name>A0A370BJX8_ASPNG</name>
<dbReference type="PANTHER" id="PTHR42973:SF7">
    <property type="entry name" value="FAD-BINDING PCMH-TYPE DOMAIN-CONTAINING PROTEIN"/>
    <property type="match status" value="1"/>
</dbReference>
<dbReference type="FunFam" id="3.30.465.10:FF:000061">
    <property type="entry name" value="Aspergillus niger contig An11c0010, genomic contig"/>
    <property type="match status" value="1"/>
</dbReference>
<dbReference type="Proteomes" id="UP000253845">
    <property type="component" value="Unassembled WGS sequence"/>
</dbReference>
<accession>A0A370BJX8</accession>
<evidence type="ECO:0000259" key="5">
    <source>
        <dbReference type="PROSITE" id="PS51387"/>
    </source>
</evidence>
<evidence type="ECO:0000313" key="7">
    <source>
        <dbReference type="Proteomes" id="UP000253845"/>
    </source>
</evidence>
<evidence type="ECO:0000256" key="3">
    <source>
        <dbReference type="ARBA" id="ARBA00022827"/>
    </source>
</evidence>
<dbReference type="SUPFAM" id="SSF56176">
    <property type="entry name" value="FAD-binding/transporter-associated domain-like"/>
    <property type="match status" value="1"/>
</dbReference>
<evidence type="ECO:0000256" key="4">
    <source>
        <dbReference type="ARBA" id="ARBA00023002"/>
    </source>
</evidence>
<dbReference type="PROSITE" id="PS51387">
    <property type="entry name" value="FAD_PCMH"/>
    <property type="match status" value="1"/>
</dbReference>
<dbReference type="InterPro" id="IPR016169">
    <property type="entry name" value="FAD-bd_PCMH_sub2"/>
</dbReference>
<dbReference type="VEuPathDB" id="FungiDB:M747DRAFT_359674"/>
<dbReference type="AlphaFoldDB" id="A0A370BJX8"/>